<protein>
    <submittedName>
        <fullName evidence="3">von Willebrand factor</fullName>
    </submittedName>
</protein>
<reference evidence="3 4" key="1">
    <citation type="journal article" date="2019" name="Nat. Plants">
        <title>Stout camphor tree genome fills gaps in understanding of flowering plant genome evolution.</title>
        <authorList>
            <person name="Chaw S.M."/>
            <person name="Liu Y.C."/>
            <person name="Wu Y.W."/>
            <person name="Wang H.Y."/>
            <person name="Lin C.I."/>
            <person name="Wu C.S."/>
            <person name="Ke H.M."/>
            <person name="Chang L.Y."/>
            <person name="Hsu C.Y."/>
            <person name="Yang H.T."/>
            <person name="Sudianto E."/>
            <person name="Hsu M.H."/>
            <person name="Wu K.P."/>
            <person name="Wang L.N."/>
            <person name="Leebens-Mack J.H."/>
            <person name="Tsai I.J."/>
        </authorList>
    </citation>
    <scope>NUCLEOTIDE SEQUENCE [LARGE SCALE GENOMIC DNA]</scope>
    <source>
        <strain evidence="4">cv. Chaw 1501</strain>
        <tissue evidence="3">Young leaves</tissue>
    </source>
</reference>
<dbReference type="Gene3D" id="3.40.50.410">
    <property type="entry name" value="von Willebrand factor, type A domain"/>
    <property type="match status" value="1"/>
</dbReference>
<organism evidence="3 4">
    <name type="scientific">Cinnamomum micranthum f. kanehirae</name>
    <dbReference type="NCBI Taxonomy" id="337451"/>
    <lineage>
        <taxon>Eukaryota</taxon>
        <taxon>Viridiplantae</taxon>
        <taxon>Streptophyta</taxon>
        <taxon>Embryophyta</taxon>
        <taxon>Tracheophyta</taxon>
        <taxon>Spermatophyta</taxon>
        <taxon>Magnoliopsida</taxon>
        <taxon>Magnoliidae</taxon>
        <taxon>Laurales</taxon>
        <taxon>Lauraceae</taxon>
        <taxon>Cinnamomum</taxon>
    </lineage>
</organism>
<evidence type="ECO:0000259" key="2">
    <source>
        <dbReference type="PROSITE" id="PS50234"/>
    </source>
</evidence>
<dbReference type="SUPFAM" id="SSF53300">
    <property type="entry name" value="vWA-like"/>
    <property type="match status" value="1"/>
</dbReference>
<keyword evidence="4" id="KW-1185">Reference proteome</keyword>
<feature type="domain" description="VWFA" evidence="2">
    <location>
        <begin position="330"/>
        <end position="520"/>
    </location>
</feature>
<dbReference type="InterPro" id="IPR036465">
    <property type="entry name" value="vWFA_dom_sf"/>
</dbReference>
<gene>
    <name evidence="3" type="ORF">CKAN_00805700</name>
</gene>
<dbReference type="AlphaFoldDB" id="A0A443NLU2"/>
<proteinExistence type="predicted"/>
<accession>A0A443NLU2</accession>
<dbReference type="SMART" id="SM00327">
    <property type="entry name" value="VWA"/>
    <property type="match status" value="1"/>
</dbReference>
<sequence>MAGDFGQAVEFGLKLAKRVRASKDQTATAPKPEAGMDRFPSRKTAYDPAAPMVYAVISDPTIVDNPEIPSYQPYVYGRCDPPALIPLEMEEIAMEVDCCLDSAFVSVRGSWRVHCVSANRSCNCRIVVPMGGEQGSILGIEVDVSGQSYSSQIVQMEEIVDMGKKAKDENGCFLRPQIFSLTIPRVYGGSILSINISWFQQLLYIDGHFSLNVPFTFPAYVMPSVKRFPTREKIQLNVNTGVGMEVICNTISHPLKEMRRQMGKLGFSYEEDVITWSCVEFCFSYTVSSNDIFGGLLLQSPSMRDFDQREMFCLYLFPGNMQNRKVFSKEVVFLVDISGSMRGRLLENVKTALAACLSNLTPSDSFSVVAFNEETYLFSSTLELATMETIENAIQWMGEHCVAGGGTRILPPLNKAMEMLSNCHDSVPHIFLITDGAVEDERNICQTMKTNITSRESMSPRISTFGIGSYCNHYFLRTLAHIGGGHYEAAFDADSINTGMQRLFTTASSSVLRNISIDSLFHLDSFEVYPFPIPDLSLECPLILSGRYQGKFPESLKLNGMLADKTNAVIDMKVQKSKDIPLDKVFAKRQIDVLTSQAWFLESKQLEEKVMKISLQTGFISEYTRMVLSLTDKQKYTMESAGMQKAKWTPTWKNEGAKENRRILLNASTAIGFGNVTATMENAPPLLGEEKDESGGVEVVNQMTNCCMKMGYCCCPLCFIKMCSKVSGECAIFTTQLCAALSCLGCINFCMEVCECCDCS</sequence>
<evidence type="ECO:0000313" key="4">
    <source>
        <dbReference type="Proteomes" id="UP000283530"/>
    </source>
</evidence>
<dbReference type="OrthoDB" id="1729737at2759"/>
<dbReference type="Proteomes" id="UP000283530">
    <property type="component" value="Unassembled WGS sequence"/>
</dbReference>
<dbReference type="EMBL" id="QPKB01000003">
    <property type="protein sequence ID" value="RWR79484.1"/>
    <property type="molecule type" value="Genomic_DNA"/>
</dbReference>
<feature type="region of interest" description="Disordered" evidence="1">
    <location>
        <begin position="22"/>
        <end position="41"/>
    </location>
</feature>
<evidence type="ECO:0000313" key="3">
    <source>
        <dbReference type="EMBL" id="RWR79484.1"/>
    </source>
</evidence>
<evidence type="ECO:0000256" key="1">
    <source>
        <dbReference type="SAM" id="MobiDB-lite"/>
    </source>
</evidence>
<dbReference type="InterPro" id="IPR002035">
    <property type="entry name" value="VWF_A"/>
</dbReference>
<dbReference type="Pfam" id="PF13768">
    <property type="entry name" value="VWA_3"/>
    <property type="match status" value="1"/>
</dbReference>
<dbReference type="PANTHER" id="PTHR46503:SF1">
    <property type="entry name" value="INTER-ALPHA-TRYPSIN INHIBITOR HEAVY CHAIN-LIKE PROTEIN"/>
    <property type="match status" value="1"/>
</dbReference>
<comment type="caution">
    <text evidence="3">The sequence shown here is derived from an EMBL/GenBank/DDBJ whole genome shotgun (WGS) entry which is preliminary data.</text>
</comment>
<dbReference type="PANTHER" id="PTHR46503">
    <property type="entry name" value="INTER-ALPHA-TRYPSIN INHIBITOR HEAVY CHAIN-LIKE PROTEIN"/>
    <property type="match status" value="1"/>
</dbReference>
<dbReference type="PROSITE" id="PS50234">
    <property type="entry name" value="VWFA"/>
    <property type="match status" value="1"/>
</dbReference>
<dbReference type="STRING" id="337451.A0A443NLU2"/>
<name>A0A443NLU2_9MAGN</name>